<dbReference type="PANTHER" id="PTHR37984">
    <property type="entry name" value="PROTEIN CBG26694"/>
    <property type="match status" value="1"/>
</dbReference>
<evidence type="ECO:0000313" key="5">
    <source>
        <dbReference type="EMBL" id="GFU43768.1"/>
    </source>
</evidence>
<reference evidence="3" key="1">
    <citation type="submission" date="2020-08" db="EMBL/GenBank/DDBJ databases">
        <title>Multicomponent nature underlies the extraordinary mechanical properties of spider dragline silk.</title>
        <authorList>
            <person name="Kono N."/>
            <person name="Nakamura H."/>
            <person name="Mori M."/>
            <person name="Yoshida Y."/>
            <person name="Ohtoshi R."/>
            <person name="Malay A.D."/>
            <person name="Moran D.A.P."/>
            <person name="Tomita M."/>
            <person name="Numata K."/>
            <person name="Arakawa K."/>
        </authorList>
    </citation>
    <scope>NUCLEOTIDE SEQUENCE</scope>
</reference>
<dbReference type="InterPro" id="IPR050951">
    <property type="entry name" value="Retrovirus_Pol_polyprotein"/>
</dbReference>
<keyword evidence="6" id="KW-1185">Reference proteome</keyword>
<dbReference type="PROSITE" id="PS50994">
    <property type="entry name" value="INTEGRASE"/>
    <property type="match status" value="1"/>
</dbReference>
<protein>
    <submittedName>
        <fullName evidence="3">Transposon Tf2-11 polyprotein</fullName>
    </submittedName>
</protein>
<dbReference type="PANTHER" id="PTHR37984:SF5">
    <property type="entry name" value="PROTEIN NYNRIN-LIKE"/>
    <property type="match status" value="1"/>
</dbReference>
<name>A0A8X6UHG8_NEPPI</name>
<comment type="caution">
    <text evidence="3">The sequence shown here is derived from an EMBL/GenBank/DDBJ whole genome shotgun (WGS) entry which is preliminary data.</text>
</comment>
<accession>A0A8X6UHG8</accession>
<dbReference type="InterPro" id="IPR036397">
    <property type="entry name" value="RNaseH_sf"/>
</dbReference>
<dbReference type="EMBL" id="BMAW01036381">
    <property type="protein sequence ID" value="GFU43768.1"/>
    <property type="molecule type" value="Genomic_DNA"/>
</dbReference>
<dbReference type="AlphaFoldDB" id="A0A8X6UHG8"/>
<dbReference type="SUPFAM" id="SSF53098">
    <property type="entry name" value="Ribonuclease H-like"/>
    <property type="match status" value="1"/>
</dbReference>
<evidence type="ECO:0000313" key="6">
    <source>
        <dbReference type="Proteomes" id="UP000887013"/>
    </source>
</evidence>
<organism evidence="3 6">
    <name type="scientific">Nephila pilipes</name>
    <name type="common">Giant wood spider</name>
    <name type="synonym">Nephila maculata</name>
    <dbReference type="NCBI Taxonomy" id="299642"/>
    <lineage>
        <taxon>Eukaryota</taxon>
        <taxon>Metazoa</taxon>
        <taxon>Ecdysozoa</taxon>
        <taxon>Arthropoda</taxon>
        <taxon>Chelicerata</taxon>
        <taxon>Arachnida</taxon>
        <taxon>Araneae</taxon>
        <taxon>Araneomorphae</taxon>
        <taxon>Entelegynae</taxon>
        <taxon>Araneoidea</taxon>
        <taxon>Nephilidae</taxon>
        <taxon>Nephila</taxon>
    </lineage>
</organism>
<evidence type="ECO:0000313" key="4">
    <source>
        <dbReference type="EMBL" id="GFU22234.1"/>
    </source>
</evidence>
<dbReference type="OrthoDB" id="6434907at2759"/>
<dbReference type="GO" id="GO:0003676">
    <property type="term" value="F:nucleic acid binding"/>
    <property type="evidence" value="ECO:0007669"/>
    <property type="project" value="InterPro"/>
</dbReference>
<dbReference type="InterPro" id="IPR001584">
    <property type="entry name" value="Integrase_cat-core"/>
</dbReference>
<dbReference type="GO" id="GO:0015074">
    <property type="term" value="P:DNA integration"/>
    <property type="evidence" value="ECO:0007669"/>
    <property type="project" value="InterPro"/>
</dbReference>
<evidence type="ECO:0000313" key="3">
    <source>
        <dbReference type="EMBL" id="GFU17934.1"/>
    </source>
</evidence>
<dbReference type="EMBL" id="BMAW01031672">
    <property type="protein sequence ID" value="GFU22234.1"/>
    <property type="molecule type" value="Genomic_DNA"/>
</dbReference>
<dbReference type="EMBL" id="BMAW01014315">
    <property type="protein sequence ID" value="GFT38371.1"/>
    <property type="molecule type" value="Genomic_DNA"/>
</dbReference>
<evidence type="ECO:0000313" key="2">
    <source>
        <dbReference type="EMBL" id="GFT38371.1"/>
    </source>
</evidence>
<dbReference type="Gene3D" id="3.30.420.10">
    <property type="entry name" value="Ribonuclease H-like superfamily/Ribonuclease H"/>
    <property type="match status" value="1"/>
</dbReference>
<gene>
    <name evidence="3" type="primary">Tf2-11_58</name>
    <name evidence="2" type="ORF">NPIL_366651</name>
    <name evidence="3" type="ORF">NPIL_417541</name>
    <name evidence="5" type="ORF">NPIL_506421</name>
    <name evidence="4" type="ORF">NPIL_531871</name>
</gene>
<proteinExistence type="predicted"/>
<dbReference type="InterPro" id="IPR012337">
    <property type="entry name" value="RNaseH-like_sf"/>
</dbReference>
<dbReference type="Proteomes" id="UP000887013">
    <property type="component" value="Unassembled WGS sequence"/>
</dbReference>
<sequence length="108" mass="12267">MVRNCVHCQQAEVRQHAKSPIGTFVLPDARFSHIHIGFKDPSSLSEGNQYYLTISHRFSRWPEVIPKSDMTEKTTARALMHSWISRYGCPVTITTDQGTNFQSNLSVS</sequence>
<feature type="domain" description="Integrase catalytic" evidence="1">
    <location>
        <begin position="23"/>
        <end position="108"/>
    </location>
</feature>
<dbReference type="EMBL" id="BMAW01080064">
    <property type="protein sequence ID" value="GFU17934.1"/>
    <property type="molecule type" value="Genomic_DNA"/>
</dbReference>
<evidence type="ECO:0000259" key="1">
    <source>
        <dbReference type="PROSITE" id="PS50994"/>
    </source>
</evidence>